<comment type="caution">
    <text evidence="2">The sequence shown here is derived from an EMBL/GenBank/DDBJ whole genome shotgun (WGS) entry which is preliminary data.</text>
</comment>
<evidence type="ECO:0000313" key="2">
    <source>
        <dbReference type="EMBL" id="KAK2955775.1"/>
    </source>
</evidence>
<keyword evidence="3" id="KW-1185">Reference proteome</keyword>
<protein>
    <submittedName>
        <fullName evidence="2">Uncharacterized protein</fullName>
    </submittedName>
</protein>
<organism evidence="2 3">
    <name type="scientific">Blattamonas nauphoetae</name>
    <dbReference type="NCBI Taxonomy" id="2049346"/>
    <lineage>
        <taxon>Eukaryota</taxon>
        <taxon>Metamonada</taxon>
        <taxon>Preaxostyla</taxon>
        <taxon>Oxymonadida</taxon>
        <taxon>Blattamonas</taxon>
    </lineage>
</organism>
<evidence type="ECO:0000313" key="3">
    <source>
        <dbReference type="Proteomes" id="UP001281761"/>
    </source>
</evidence>
<gene>
    <name evidence="2" type="ORF">BLNAU_9311</name>
</gene>
<sequence length="116" mass="13060">MSGRLHSPPAQEQGGLIGLGEKPKETELNWEELCDAIVKGEIHIEYEQNQHLSNTLKGHHTSTLSSTHFARFSTHHPIHDESNFVRFSIPPRDSILKIAELVEKKTNQELTVTLGN</sequence>
<accession>A0ABQ9XWE7</accession>
<reference evidence="2 3" key="1">
    <citation type="journal article" date="2022" name="bioRxiv">
        <title>Genomics of Preaxostyla Flagellates Illuminates Evolutionary Transitions and the Path Towards Mitochondrial Loss.</title>
        <authorList>
            <person name="Novak L.V.F."/>
            <person name="Treitli S.C."/>
            <person name="Pyrih J."/>
            <person name="Halakuc P."/>
            <person name="Pipaliya S.V."/>
            <person name="Vacek V."/>
            <person name="Brzon O."/>
            <person name="Soukal P."/>
            <person name="Eme L."/>
            <person name="Dacks J.B."/>
            <person name="Karnkowska A."/>
            <person name="Elias M."/>
            <person name="Hampl V."/>
        </authorList>
    </citation>
    <scope>NUCLEOTIDE SEQUENCE [LARGE SCALE GENOMIC DNA]</scope>
    <source>
        <strain evidence="2">NAU3</strain>
        <tissue evidence="2">Gut</tissue>
    </source>
</reference>
<dbReference type="Proteomes" id="UP001281761">
    <property type="component" value="Unassembled WGS sequence"/>
</dbReference>
<proteinExistence type="predicted"/>
<name>A0ABQ9XWE7_9EUKA</name>
<evidence type="ECO:0000256" key="1">
    <source>
        <dbReference type="SAM" id="MobiDB-lite"/>
    </source>
</evidence>
<dbReference type="EMBL" id="JARBJD010000063">
    <property type="protein sequence ID" value="KAK2955775.1"/>
    <property type="molecule type" value="Genomic_DNA"/>
</dbReference>
<feature type="region of interest" description="Disordered" evidence="1">
    <location>
        <begin position="1"/>
        <end position="23"/>
    </location>
</feature>